<dbReference type="EMBL" id="JBBKAJ010000038">
    <property type="protein sequence ID" value="MEJ8640008.1"/>
    <property type="molecule type" value="Genomic_DNA"/>
</dbReference>
<protein>
    <submittedName>
        <fullName evidence="1">MFS transporter</fullName>
    </submittedName>
</protein>
<dbReference type="Proteomes" id="UP001377168">
    <property type="component" value="Unassembled WGS sequence"/>
</dbReference>
<evidence type="ECO:0000313" key="1">
    <source>
        <dbReference type="EMBL" id="MEJ8640008.1"/>
    </source>
</evidence>
<organism evidence="1 2">
    <name type="scientific">Streptomyces achmelvichensis</name>
    <dbReference type="NCBI Taxonomy" id="3134111"/>
    <lineage>
        <taxon>Bacteria</taxon>
        <taxon>Bacillati</taxon>
        <taxon>Actinomycetota</taxon>
        <taxon>Actinomycetes</taxon>
        <taxon>Kitasatosporales</taxon>
        <taxon>Streptomycetaceae</taxon>
        <taxon>Streptomyces</taxon>
    </lineage>
</organism>
<reference evidence="1" key="1">
    <citation type="submission" date="2024-03" db="EMBL/GenBank/DDBJ databases">
        <title>Novel Streptomyces species of biotechnological and ecological value are a feature of Machair soil.</title>
        <authorList>
            <person name="Prole J.R."/>
            <person name="Goodfellow M."/>
            <person name="Allenby N."/>
            <person name="Ward A.C."/>
        </authorList>
    </citation>
    <scope>NUCLEOTIDE SEQUENCE</scope>
    <source>
        <strain evidence="1">MS2.AVA.5</strain>
    </source>
</reference>
<keyword evidence="2" id="KW-1185">Reference proteome</keyword>
<proteinExistence type="predicted"/>
<gene>
    <name evidence="1" type="ORF">WKI67_42670</name>
</gene>
<name>A0ACC6Q8D8_9ACTN</name>
<sequence length="402" mass="41029">MITALIAGTLLIKAAGFCWDFLGYYISDGAGHGTTAAGAGLTPFGIGWCVGQACSGALTDRLGQRTALTLLMTISALACFALAVTSSLPALLTVSLLLGFTMEVQRPAVSAQINDSITSEAGRTRAQGLVYWSMNVGIAVCGGLGGYLAHHHGYQLLFVANGVACLAFALIARRVLAPRPCTPAGQQSLTYRQVLADPSLRWITLAAVGAMICAYGLVSVLPLVMTDDNLPPTSYGTAMIANTAAVLILSPPLMRHLVGRGEEMRYAIAPILAVGSLILGAGMAFGSLQHTTLGYSIAAVVIVPGEILYSVAIGAYVSKAAPPGATGRYQAVLSAAAAAASLPPLGIALALDLGGRPLVATLLALSALIAVAACHPLARTLHATGASAESPGDEKQSDHQTP</sequence>
<comment type="caution">
    <text evidence="1">The sequence shown here is derived from an EMBL/GenBank/DDBJ whole genome shotgun (WGS) entry which is preliminary data.</text>
</comment>
<evidence type="ECO:0000313" key="2">
    <source>
        <dbReference type="Proteomes" id="UP001377168"/>
    </source>
</evidence>
<accession>A0ACC6Q8D8</accession>